<dbReference type="Proteomes" id="UP000886595">
    <property type="component" value="Unassembled WGS sequence"/>
</dbReference>
<protein>
    <recommendedName>
        <fullName evidence="9">GOLD domain-containing protein</fullName>
    </recommendedName>
</protein>
<evidence type="ECO:0000259" key="9">
    <source>
        <dbReference type="Pfam" id="PF01105"/>
    </source>
</evidence>
<dbReference type="PANTHER" id="PTHR22811">
    <property type="entry name" value="TRANSMEMBRANE EMP24 DOMAIN-CONTAINING PROTEIN"/>
    <property type="match status" value="1"/>
</dbReference>
<evidence type="ECO:0000256" key="7">
    <source>
        <dbReference type="ARBA" id="ARBA00023136"/>
    </source>
</evidence>
<comment type="subcellular location">
    <subcellularLocation>
        <location evidence="1">Membrane</location>
        <topology evidence="1">Single-pass type I membrane protein</topology>
    </subcellularLocation>
</comment>
<dbReference type="AlphaFoldDB" id="A0A8X8B615"/>
<keyword evidence="6" id="KW-0175">Coiled coil</keyword>
<evidence type="ECO:0000256" key="6">
    <source>
        <dbReference type="ARBA" id="ARBA00023054"/>
    </source>
</evidence>
<dbReference type="OrthoDB" id="1745515at2759"/>
<keyword evidence="7 8" id="KW-0472">Membrane</keyword>
<feature type="transmembrane region" description="Helical" evidence="8">
    <location>
        <begin position="40"/>
        <end position="60"/>
    </location>
</feature>
<evidence type="ECO:0000256" key="2">
    <source>
        <dbReference type="ARBA" id="ARBA00007104"/>
    </source>
</evidence>
<dbReference type="InterPro" id="IPR015720">
    <property type="entry name" value="Emp24-like"/>
</dbReference>
<accession>A0A8X8B615</accession>
<dbReference type="GO" id="GO:0016020">
    <property type="term" value="C:membrane"/>
    <property type="evidence" value="ECO:0007669"/>
    <property type="project" value="UniProtKB-SubCell"/>
</dbReference>
<evidence type="ECO:0000256" key="4">
    <source>
        <dbReference type="ARBA" id="ARBA00022729"/>
    </source>
</evidence>
<gene>
    <name evidence="10" type="ORF">Bca52824_015890</name>
</gene>
<sequence length="125" mass="14974">MEFDVKSLLDTVNSIHEEMFYLREREEQMQDLNRSTNTKMAWLSLLSLFVCIGVAAMQYVHLKTFSRRRKSSKVFRQSHALSPHKNNLLFFWVLYIRSMSTADMFSCDLELLFYVAVLSFTWRWD</sequence>
<evidence type="ECO:0000313" key="10">
    <source>
        <dbReference type="EMBL" id="KAG2322677.1"/>
    </source>
</evidence>
<keyword evidence="3 8" id="KW-0812">Transmembrane</keyword>
<keyword evidence="5 8" id="KW-1133">Transmembrane helix</keyword>
<evidence type="ECO:0000256" key="1">
    <source>
        <dbReference type="ARBA" id="ARBA00004479"/>
    </source>
</evidence>
<evidence type="ECO:0000256" key="8">
    <source>
        <dbReference type="SAM" id="Phobius"/>
    </source>
</evidence>
<feature type="domain" description="GOLD" evidence="9">
    <location>
        <begin position="1"/>
        <end position="65"/>
    </location>
</feature>
<evidence type="ECO:0000256" key="5">
    <source>
        <dbReference type="ARBA" id="ARBA00022989"/>
    </source>
</evidence>
<name>A0A8X8B615_BRACI</name>
<organism evidence="10 11">
    <name type="scientific">Brassica carinata</name>
    <name type="common">Ethiopian mustard</name>
    <name type="synonym">Abyssinian cabbage</name>
    <dbReference type="NCBI Taxonomy" id="52824"/>
    <lineage>
        <taxon>Eukaryota</taxon>
        <taxon>Viridiplantae</taxon>
        <taxon>Streptophyta</taxon>
        <taxon>Embryophyta</taxon>
        <taxon>Tracheophyta</taxon>
        <taxon>Spermatophyta</taxon>
        <taxon>Magnoliopsida</taxon>
        <taxon>eudicotyledons</taxon>
        <taxon>Gunneridae</taxon>
        <taxon>Pentapetalae</taxon>
        <taxon>rosids</taxon>
        <taxon>malvids</taxon>
        <taxon>Brassicales</taxon>
        <taxon>Brassicaceae</taxon>
        <taxon>Brassiceae</taxon>
        <taxon>Brassica</taxon>
    </lineage>
</organism>
<dbReference type="EMBL" id="JAAMPC010000003">
    <property type="protein sequence ID" value="KAG2322677.1"/>
    <property type="molecule type" value="Genomic_DNA"/>
</dbReference>
<keyword evidence="11" id="KW-1185">Reference proteome</keyword>
<keyword evidence="4" id="KW-0732">Signal</keyword>
<dbReference type="InterPro" id="IPR009038">
    <property type="entry name" value="GOLD_dom"/>
</dbReference>
<proteinExistence type="inferred from homology"/>
<dbReference type="Pfam" id="PF01105">
    <property type="entry name" value="EMP24_GP25L"/>
    <property type="match status" value="1"/>
</dbReference>
<evidence type="ECO:0000313" key="11">
    <source>
        <dbReference type="Proteomes" id="UP000886595"/>
    </source>
</evidence>
<comment type="similarity">
    <text evidence="2">Belongs to the EMP24/GP25L family.</text>
</comment>
<comment type="caution">
    <text evidence="10">The sequence shown here is derived from an EMBL/GenBank/DDBJ whole genome shotgun (WGS) entry which is preliminary data.</text>
</comment>
<evidence type="ECO:0000256" key="3">
    <source>
        <dbReference type="ARBA" id="ARBA00022692"/>
    </source>
</evidence>
<reference evidence="10 11" key="1">
    <citation type="submission" date="2020-02" db="EMBL/GenBank/DDBJ databases">
        <authorList>
            <person name="Ma Q."/>
            <person name="Huang Y."/>
            <person name="Song X."/>
            <person name="Pei D."/>
        </authorList>
    </citation>
    <scope>NUCLEOTIDE SEQUENCE [LARGE SCALE GENOMIC DNA]</scope>
    <source>
        <strain evidence="10">Sxm20200214</strain>
        <tissue evidence="10">Leaf</tissue>
    </source>
</reference>